<dbReference type="InterPro" id="IPR028934">
    <property type="entry name" value="Vps26-related"/>
</dbReference>
<evidence type="ECO:0000313" key="3">
    <source>
        <dbReference type="EMBL" id="CAL5223151.1"/>
    </source>
</evidence>
<comment type="similarity">
    <text evidence="1">Belongs to the VPS26 family.</text>
</comment>
<dbReference type="Gene3D" id="2.60.40.640">
    <property type="match status" value="2"/>
</dbReference>
<protein>
    <submittedName>
        <fullName evidence="3">G5618 protein</fullName>
    </submittedName>
</protein>
<dbReference type="Proteomes" id="UP001497392">
    <property type="component" value="Unassembled WGS sequence"/>
</dbReference>
<dbReference type="EMBL" id="CAXHTA020000008">
    <property type="protein sequence ID" value="CAL5223151.1"/>
    <property type="molecule type" value="Genomic_DNA"/>
</dbReference>
<dbReference type="InterPro" id="IPR014752">
    <property type="entry name" value="Arrestin-like_C"/>
</dbReference>
<gene>
    <name evidence="3" type="primary">g5618</name>
    <name evidence="3" type="ORF">VP750_LOCUS4810</name>
</gene>
<sequence>MKSFVITDPALKSCTASRKKLTRCVGRRTAHGERCRKHLTDPSSRGRMNIFGGLGLGQGATVQLVFKTEDGTPPKTATVKAGGAETETLPLYSNKSTVTGEVKVANIPGKKVEHQGIKVQLLGQIELASEQGHPHTFISLVRDLAPPGELTSPQTHPFEFANAEMQYDSYRGLQVRLRYLLRVTVTRGYGASTEKDFFIWVRNYAPPPPPSNHPPIKMEVGIEDCLHIEFEYDKGRYHLKDTVVGKIYFLLVRIKLKHMEIEIRRREQTGTGSSARNESETLAKYEIMDGAPVRGENIPIRLFLSPYDLTPTYKLVHNKFSVKYYLNLVLVDEEDRRYFKQQEIQLYRQADTGAAEGAKDITQVAPAPARLGSPPRAPAE</sequence>
<evidence type="ECO:0000313" key="4">
    <source>
        <dbReference type="Proteomes" id="UP001497392"/>
    </source>
</evidence>
<feature type="region of interest" description="Disordered" evidence="2">
    <location>
        <begin position="355"/>
        <end position="380"/>
    </location>
</feature>
<accession>A0ABP1FUL7</accession>
<evidence type="ECO:0000256" key="2">
    <source>
        <dbReference type="SAM" id="MobiDB-lite"/>
    </source>
</evidence>
<proteinExistence type="inferred from homology"/>
<reference evidence="3 4" key="1">
    <citation type="submission" date="2024-06" db="EMBL/GenBank/DDBJ databases">
        <authorList>
            <person name="Kraege A."/>
            <person name="Thomma B."/>
        </authorList>
    </citation>
    <scope>NUCLEOTIDE SEQUENCE [LARGE SCALE GENOMIC DNA]</scope>
</reference>
<evidence type="ECO:0000256" key="1">
    <source>
        <dbReference type="ARBA" id="ARBA00009100"/>
    </source>
</evidence>
<organism evidence="3 4">
    <name type="scientific">Coccomyxa viridis</name>
    <dbReference type="NCBI Taxonomy" id="1274662"/>
    <lineage>
        <taxon>Eukaryota</taxon>
        <taxon>Viridiplantae</taxon>
        <taxon>Chlorophyta</taxon>
        <taxon>core chlorophytes</taxon>
        <taxon>Trebouxiophyceae</taxon>
        <taxon>Trebouxiophyceae incertae sedis</taxon>
        <taxon>Coccomyxaceae</taxon>
        <taxon>Coccomyxa</taxon>
    </lineage>
</organism>
<dbReference type="PANTHER" id="PTHR12233">
    <property type="entry name" value="VACUOLAR PROTEIN SORTING 26 RELATED"/>
    <property type="match status" value="1"/>
</dbReference>
<comment type="caution">
    <text evidence="3">The sequence shown here is derived from an EMBL/GenBank/DDBJ whole genome shotgun (WGS) entry which is preliminary data.</text>
</comment>
<name>A0ABP1FUL7_9CHLO</name>
<keyword evidence="4" id="KW-1185">Reference proteome</keyword>
<dbReference type="Pfam" id="PF03643">
    <property type="entry name" value="Vps26"/>
    <property type="match status" value="1"/>
</dbReference>